<reference evidence="10 11" key="1">
    <citation type="journal article" date="2023" name="BMC Biol.">
        <title>The compact genome of the sponge Oopsacas minuta (Hexactinellida) is lacking key metazoan core genes.</title>
        <authorList>
            <person name="Santini S."/>
            <person name="Schenkelaars Q."/>
            <person name="Jourda C."/>
            <person name="Duchesne M."/>
            <person name="Belahbib H."/>
            <person name="Rocher C."/>
            <person name="Selva M."/>
            <person name="Riesgo A."/>
            <person name="Vervoort M."/>
            <person name="Leys S.P."/>
            <person name="Kodjabachian L."/>
            <person name="Le Bivic A."/>
            <person name="Borchiellini C."/>
            <person name="Claverie J.M."/>
            <person name="Renard E."/>
        </authorList>
    </citation>
    <scope>NUCLEOTIDE SEQUENCE [LARGE SCALE GENOMIC DNA]</scope>
    <source>
        <strain evidence="10">SPO-2</strain>
    </source>
</reference>
<accession>A0AAV7K1N0</accession>
<dbReference type="Proteomes" id="UP001165289">
    <property type="component" value="Unassembled WGS sequence"/>
</dbReference>
<evidence type="ECO:0000313" key="10">
    <source>
        <dbReference type="EMBL" id="KAI6655041.1"/>
    </source>
</evidence>
<comment type="subcellular location">
    <subcellularLocation>
        <location evidence="1">Nucleus</location>
    </subcellularLocation>
</comment>
<gene>
    <name evidence="10" type="ORF">LOD99_2330</name>
</gene>
<evidence type="ECO:0000256" key="6">
    <source>
        <dbReference type="ARBA" id="ARBA00023242"/>
    </source>
</evidence>
<dbReference type="PANTHER" id="PTHR12691:SF10">
    <property type="entry name" value="MEDIATOR OF RNA POLYMERASE II TRANSCRIPTION SUBUNIT 23"/>
    <property type="match status" value="1"/>
</dbReference>
<comment type="caution">
    <text evidence="10">The sequence shown here is derived from an EMBL/GenBank/DDBJ whole genome shotgun (WGS) entry which is preliminary data.</text>
</comment>
<dbReference type="GO" id="GO:0005667">
    <property type="term" value="C:transcription regulator complex"/>
    <property type="evidence" value="ECO:0007669"/>
    <property type="project" value="TreeGrafter"/>
</dbReference>
<evidence type="ECO:0000313" key="11">
    <source>
        <dbReference type="Proteomes" id="UP001165289"/>
    </source>
</evidence>
<evidence type="ECO:0000256" key="1">
    <source>
        <dbReference type="ARBA" id="ARBA00004123"/>
    </source>
</evidence>
<dbReference type="EMBL" id="JAKMXF010000210">
    <property type="protein sequence ID" value="KAI6655041.1"/>
    <property type="molecule type" value="Genomic_DNA"/>
</dbReference>
<name>A0AAV7K1N0_9METZ</name>
<dbReference type="GO" id="GO:0006357">
    <property type="term" value="P:regulation of transcription by RNA polymerase II"/>
    <property type="evidence" value="ECO:0007669"/>
    <property type="project" value="TreeGrafter"/>
</dbReference>
<dbReference type="GO" id="GO:0010628">
    <property type="term" value="P:positive regulation of gene expression"/>
    <property type="evidence" value="ECO:0007669"/>
    <property type="project" value="TreeGrafter"/>
</dbReference>
<feature type="region of interest" description="Disordered" evidence="8">
    <location>
        <begin position="1"/>
        <end position="34"/>
    </location>
</feature>
<evidence type="ECO:0000256" key="9">
    <source>
        <dbReference type="SAM" id="Phobius"/>
    </source>
</evidence>
<dbReference type="Pfam" id="PF11573">
    <property type="entry name" value="Med23"/>
    <property type="match status" value="2"/>
</dbReference>
<feature type="transmembrane region" description="Helical" evidence="9">
    <location>
        <begin position="176"/>
        <end position="200"/>
    </location>
</feature>
<evidence type="ECO:0000256" key="4">
    <source>
        <dbReference type="ARBA" id="ARBA00023015"/>
    </source>
</evidence>
<dbReference type="PANTHER" id="PTHR12691">
    <property type="entry name" value="MEDIATOR OF RNA POLYMERASE II TRANSCRIPTION SUBUNIT 23"/>
    <property type="match status" value="1"/>
</dbReference>
<evidence type="ECO:0000256" key="2">
    <source>
        <dbReference type="ARBA" id="ARBA00010222"/>
    </source>
</evidence>
<keyword evidence="4" id="KW-0805">Transcription regulation</keyword>
<keyword evidence="6" id="KW-0539">Nucleus</keyword>
<comment type="similarity">
    <text evidence="2">Belongs to the Mediator complex subunit 23 family.</text>
</comment>
<organism evidence="10 11">
    <name type="scientific">Oopsacas minuta</name>
    <dbReference type="NCBI Taxonomy" id="111878"/>
    <lineage>
        <taxon>Eukaryota</taxon>
        <taxon>Metazoa</taxon>
        <taxon>Porifera</taxon>
        <taxon>Hexactinellida</taxon>
        <taxon>Hexasterophora</taxon>
        <taxon>Lyssacinosida</taxon>
        <taxon>Leucopsacidae</taxon>
        <taxon>Oopsacas</taxon>
    </lineage>
</organism>
<keyword evidence="9" id="KW-0812">Transmembrane</keyword>
<keyword evidence="5" id="KW-0804">Transcription</keyword>
<evidence type="ECO:0000256" key="5">
    <source>
        <dbReference type="ARBA" id="ARBA00023163"/>
    </source>
</evidence>
<dbReference type="GO" id="GO:0016592">
    <property type="term" value="C:mediator complex"/>
    <property type="evidence" value="ECO:0007669"/>
    <property type="project" value="TreeGrafter"/>
</dbReference>
<keyword evidence="9" id="KW-0472">Membrane</keyword>
<proteinExistence type="inferred from homology"/>
<dbReference type="InterPro" id="IPR021629">
    <property type="entry name" value="Mediator_Med23"/>
</dbReference>
<protein>
    <recommendedName>
        <fullName evidence="3">Mediator of RNA polymerase II transcription subunit 23</fullName>
    </recommendedName>
    <alternativeName>
        <fullName evidence="7">Mediator complex subunit 23</fullName>
    </alternativeName>
</protein>
<evidence type="ECO:0000256" key="3">
    <source>
        <dbReference type="ARBA" id="ARBA00019696"/>
    </source>
</evidence>
<evidence type="ECO:0000256" key="8">
    <source>
        <dbReference type="SAM" id="MobiDB-lite"/>
    </source>
</evidence>
<keyword evidence="11" id="KW-1185">Reference proteome</keyword>
<keyword evidence="9" id="KW-1133">Transmembrane helix</keyword>
<sequence length="1522" mass="174548">MTSYPSNHPMASHQMYHPNIIPSGIPGPMGQMPSSTPMHPISALHTPVGTIGSMSSTPMEVVPADSMQQISEDIAMSQPVVESMEELRVKYKQELIRLEEILANRFSVDDCSSLIAAGLGATIIYPTPHTSLEDFEKKLIEFFQTQVNTKAQSGQVLLQDYLNFITKQRGQQRVNYLFSLLITMITKHGILNFSMVYISVLELYSLQLPLFIQEGLKFVHKLLPTLDYHACRVVITQLLIFLEKCPTKIASPLSAADSSNRNGNKECPPSNYLTPRDLQLLHSVRDLLKYMLDRKSALLPVYLALDDIELRYPFKSGSYTGPQPHWIISDLLSSFRDSFSGVARLITMPISHRLLPAVGISFMYGVVWQFDDELTLCPKVPKDTGRKVNQILPFSAEVNKKRFDLLLHIASQSICPEPVLPQLYGMPRMPLRQATTPEQQALYNQVNMILCTQIAVNLLRNCRDGLLNIPERRLWSYQQANGLCMSYLLKFISHRHFPMNTFYYLLYKLLVKEELRDGRDALMYFFVQSMSLIFRPTEDPLQPVDMMLAIFDHLYPDSDPLPIPDISDPLYVYKFSPSFFWMHLYLKMLDFSEKKKTLGSSGAPYKFSRPMPRVLKLQIDHLHTLSTQHNPATLSCQELIVMSNALPPHIQTQSLLDPGLKLAQDQLRECLNGLANQRPPSIPLLSCLNLNCKVDTIVKDMVSLVHDPQHSDRRPLEVNGRGLIIHTFFSLFHNADLDLAGYRVMTKSPVDVIKKHVYNINTCWLEMVNNRLPIHVTNALKHQLLVMITQYLKSCPTEIQNYLYLLLENTALKLIIGLDGQYFIHYMGSKQPSHPIDSEFEELNKVFILKLAQTIHTRGIDPGLWDDYLECDVKSCPHFWPSHTLRCFPSQLQDFYERTQIQKPIGTEEMQLLQMHVSEDSHRLFSSMNVTDVNIVSYYSLSESHPTLLCLTWDVIMEKSKLSHSFIKAFITLGQRGLMRHMRGFIDYIVLKLCQEKDKINRYIEVLDYLIWTYNLFPLEKIILVMAMKNYEGEQLHTCYRLMQLLLLVPSNFRFRLKEFLNSDNSPSYWSQPEQLNDHLEYHADKPEYFNFEGLRAGTSGEEMPKPLPPFCGNVLTRFLPVIDIVVHRLIEVPPDAAKSLDNLILQISPLYKYHPKPIMFLYTTLHYYEANLVNRPLLRANLVYTILNSLNSIHTATWYFTREFVDYLVSKEGAADGISMNPRDEPEISLPADYWSRLLQSIKEAVYDPLKCDCWTDWRFSEFQSPAAKFLTCISVEILTLHNSPAEISKNILRVVLDTSKQSIQVYDTEEEVSKLINAVGLLMSMLPTSYHEVLYAEVLHALENIEDIVAIQGLAAGNHSDISVPVPAISLSAFSVIVGQNGYIGRVLALMHSFWTHSNVGLLYPIQNWLLTVVKPIVQTENQLIFMLQLIYPLSPRLYIEKRRHFLSLVQIIYSFVKQVDSRNDNLFYADTICDVLYHIKYVYLGNANKDEIGKIVSSLQPPLQARLRFLTGGEPHTVI</sequence>
<evidence type="ECO:0000256" key="7">
    <source>
        <dbReference type="ARBA" id="ARBA00031961"/>
    </source>
</evidence>